<dbReference type="EMBL" id="CP069370">
    <property type="protein sequence ID" value="QYZ70865.1"/>
    <property type="molecule type" value="Genomic_DNA"/>
</dbReference>
<dbReference type="InterPro" id="IPR036388">
    <property type="entry name" value="WH-like_DNA-bd_sf"/>
</dbReference>
<dbReference type="PANTHER" id="PTHR38465">
    <property type="entry name" value="HTH-TYPE TRANSCRIPTIONAL REGULATOR MJ1563-RELATED"/>
    <property type="match status" value="1"/>
</dbReference>
<keyword evidence="5" id="KW-1185">Reference proteome</keyword>
<keyword evidence="1" id="KW-0805">Transcription regulation</keyword>
<dbReference type="RefSeq" id="WP_220663082.1">
    <property type="nucleotide sequence ID" value="NZ_CP069370.1"/>
</dbReference>
<evidence type="ECO:0000256" key="3">
    <source>
        <dbReference type="ARBA" id="ARBA00023163"/>
    </source>
</evidence>
<dbReference type="PANTHER" id="PTHR38465:SF1">
    <property type="entry name" value="HTH-TYPE TRANSCRIPTIONAL REGULATOR MJ1563-RELATED"/>
    <property type="match status" value="1"/>
</dbReference>
<evidence type="ECO:0000313" key="4">
    <source>
        <dbReference type="EMBL" id="QYZ70865.1"/>
    </source>
</evidence>
<dbReference type="InterPro" id="IPR036390">
    <property type="entry name" value="WH_DNA-bd_sf"/>
</dbReference>
<keyword evidence="3" id="KW-0804">Transcription</keyword>
<dbReference type="Proteomes" id="UP000826300">
    <property type="component" value="Chromosome"/>
</dbReference>
<protein>
    <submittedName>
        <fullName evidence="4">MarR family transcriptional regulator</fullName>
    </submittedName>
</protein>
<proteinExistence type="predicted"/>
<name>A0A8G0ZWT0_9RHOB</name>
<keyword evidence="2" id="KW-0238">DNA-binding</keyword>
<gene>
    <name evidence="4" type="ORF">JO391_04955</name>
</gene>
<dbReference type="InterPro" id="IPR052362">
    <property type="entry name" value="HTH-GbsR_regulator"/>
</dbReference>
<dbReference type="KEGG" id="nsm:JO391_04955"/>
<dbReference type="Gene3D" id="1.10.10.10">
    <property type="entry name" value="Winged helix-like DNA-binding domain superfamily/Winged helix DNA-binding domain"/>
    <property type="match status" value="1"/>
</dbReference>
<dbReference type="GO" id="GO:0003677">
    <property type="term" value="F:DNA binding"/>
    <property type="evidence" value="ECO:0007669"/>
    <property type="project" value="UniProtKB-KW"/>
</dbReference>
<dbReference type="SUPFAM" id="SSF46785">
    <property type="entry name" value="Winged helix' DNA-binding domain"/>
    <property type="match status" value="1"/>
</dbReference>
<evidence type="ECO:0000313" key="5">
    <source>
        <dbReference type="Proteomes" id="UP000826300"/>
    </source>
</evidence>
<accession>A0A8G0ZWT0</accession>
<reference evidence="4" key="1">
    <citation type="submission" date="2021-02" db="EMBL/GenBank/DDBJ databases">
        <title>Rhodobacter shimadae sp. nov., an aerobic anoxygenic phototrophic bacterium isolated from a hot spring.</title>
        <authorList>
            <person name="Muramatsu S."/>
            <person name="Haruta S."/>
            <person name="Hirose S."/>
            <person name="Hanada S."/>
        </authorList>
    </citation>
    <scope>NUCLEOTIDE SEQUENCE</scope>
    <source>
        <strain evidence="4">N10</strain>
    </source>
</reference>
<organism evidence="4 5">
    <name type="scientific">Neotabrizicola shimadae</name>
    <dbReference type="NCBI Taxonomy" id="2807096"/>
    <lineage>
        <taxon>Bacteria</taxon>
        <taxon>Pseudomonadati</taxon>
        <taxon>Pseudomonadota</taxon>
        <taxon>Alphaproteobacteria</taxon>
        <taxon>Rhodobacterales</taxon>
        <taxon>Paracoccaceae</taxon>
        <taxon>Neotabrizicola</taxon>
    </lineage>
</organism>
<dbReference type="AlphaFoldDB" id="A0A8G0ZWT0"/>
<evidence type="ECO:0000256" key="1">
    <source>
        <dbReference type="ARBA" id="ARBA00023015"/>
    </source>
</evidence>
<sequence>MDKRAEFIALMQRIAPQQGMTPIAGGILAVLLYDGSELSFGDLARELQVSRGSISTNTRMLASCHVIERLRKPQDRQDYFRITGDLHVGLLGEMVRNLTETSEEILALSRTLPPEAESPRTRIAAYASFYADIASALGAVIERGKG</sequence>
<evidence type="ECO:0000256" key="2">
    <source>
        <dbReference type="ARBA" id="ARBA00023125"/>
    </source>
</evidence>